<accession>A0AAN7SV50</accession>
<keyword evidence="3" id="KW-1185">Reference proteome</keyword>
<dbReference type="Proteomes" id="UP001309876">
    <property type="component" value="Unassembled WGS sequence"/>
</dbReference>
<sequence length="145" mass="16933">MTQIAAATQTRNEQVNKLERAQQRRDDYASRGWQRRHHDGTVREISRDLQGMNRALEDWWGRANAVELREGRLRRREVVEAALKEAAKEGRADLYYFGSQRDDERSEELDAKPEVSEPRHFPTIDERRHPLFIVPFHGGPFLGPA</sequence>
<evidence type="ECO:0000256" key="1">
    <source>
        <dbReference type="SAM" id="MobiDB-lite"/>
    </source>
</evidence>
<gene>
    <name evidence="2" type="ORF">LTR05_007435</name>
</gene>
<name>A0AAN7SV50_9EURO</name>
<feature type="region of interest" description="Disordered" evidence="1">
    <location>
        <begin position="101"/>
        <end position="122"/>
    </location>
</feature>
<comment type="caution">
    <text evidence="2">The sequence shown here is derived from an EMBL/GenBank/DDBJ whole genome shotgun (WGS) entry which is preliminary data.</text>
</comment>
<proteinExistence type="predicted"/>
<dbReference type="AlphaFoldDB" id="A0AAN7SV50"/>
<reference evidence="2 3" key="1">
    <citation type="submission" date="2023-08" db="EMBL/GenBank/DDBJ databases">
        <title>Black Yeasts Isolated from many extreme environments.</title>
        <authorList>
            <person name="Coleine C."/>
            <person name="Stajich J.E."/>
            <person name="Selbmann L."/>
        </authorList>
    </citation>
    <scope>NUCLEOTIDE SEQUENCE [LARGE SCALE GENOMIC DNA]</scope>
    <source>
        <strain evidence="2 3">CCFEE 5910</strain>
    </source>
</reference>
<evidence type="ECO:0000313" key="3">
    <source>
        <dbReference type="Proteomes" id="UP001309876"/>
    </source>
</evidence>
<organism evidence="2 3">
    <name type="scientific">Lithohypha guttulata</name>
    <dbReference type="NCBI Taxonomy" id="1690604"/>
    <lineage>
        <taxon>Eukaryota</taxon>
        <taxon>Fungi</taxon>
        <taxon>Dikarya</taxon>
        <taxon>Ascomycota</taxon>
        <taxon>Pezizomycotina</taxon>
        <taxon>Eurotiomycetes</taxon>
        <taxon>Chaetothyriomycetidae</taxon>
        <taxon>Chaetothyriales</taxon>
        <taxon>Trichomeriaceae</taxon>
        <taxon>Lithohypha</taxon>
    </lineage>
</organism>
<feature type="compositionally biased region" description="Basic and acidic residues" evidence="1">
    <location>
        <begin position="14"/>
        <end position="29"/>
    </location>
</feature>
<feature type="region of interest" description="Disordered" evidence="1">
    <location>
        <begin position="1"/>
        <end position="40"/>
    </location>
</feature>
<evidence type="ECO:0000313" key="2">
    <source>
        <dbReference type="EMBL" id="KAK5082289.1"/>
    </source>
</evidence>
<feature type="compositionally biased region" description="Polar residues" evidence="1">
    <location>
        <begin position="1"/>
        <end position="13"/>
    </location>
</feature>
<protein>
    <submittedName>
        <fullName evidence="2">Uncharacterized protein</fullName>
    </submittedName>
</protein>
<dbReference type="EMBL" id="JAVRRJ010000008">
    <property type="protein sequence ID" value="KAK5082289.1"/>
    <property type="molecule type" value="Genomic_DNA"/>
</dbReference>